<comment type="caution">
    <text evidence="4">The sequence shown here is derived from an EMBL/GenBank/DDBJ whole genome shotgun (WGS) entry which is preliminary data.</text>
</comment>
<gene>
    <name evidence="4" type="ORF">FJT64_011228</name>
</gene>
<dbReference type="Pfam" id="PF12736">
    <property type="entry name" value="CABIT"/>
    <property type="match status" value="1"/>
</dbReference>
<dbReference type="InterPro" id="IPR025946">
    <property type="entry name" value="CABIT_dom"/>
</dbReference>
<feature type="compositionally biased region" description="Basic residues" evidence="2">
    <location>
        <begin position="530"/>
        <end position="539"/>
    </location>
</feature>
<dbReference type="Proteomes" id="UP000440578">
    <property type="component" value="Unassembled WGS sequence"/>
</dbReference>
<feature type="compositionally biased region" description="Basic and acidic residues" evidence="2">
    <location>
        <begin position="488"/>
        <end position="517"/>
    </location>
</feature>
<feature type="compositionally biased region" description="Low complexity" evidence="2">
    <location>
        <begin position="583"/>
        <end position="598"/>
    </location>
</feature>
<dbReference type="InterPro" id="IPR052281">
    <property type="entry name" value="GAREM"/>
</dbReference>
<keyword evidence="1" id="KW-0597">Phosphoprotein</keyword>
<protein>
    <recommendedName>
        <fullName evidence="3">CABIT domain-containing protein</fullName>
    </recommendedName>
</protein>
<feature type="domain" description="CABIT" evidence="3">
    <location>
        <begin position="63"/>
        <end position="312"/>
    </location>
</feature>
<name>A0A6A4VAC0_AMPAM</name>
<feature type="region of interest" description="Disordered" evidence="2">
    <location>
        <begin position="404"/>
        <end position="539"/>
    </location>
</feature>
<dbReference type="EMBL" id="VIIS01001944">
    <property type="protein sequence ID" value="KAF0290593.1"/>
    <property type="molecule type" value="Genomic_DNA"/>
</dbReference>
<reference evidence="4 5" key="1">
    <citation type="submission" date="2019-07" db="EMBL/GenBank/DDBJ databases">
        <title>Draft genome assembly of a fouling barnacle, Amphibalanus amphitrite (Darwin, 1854): The first reference genome for Thecostraca.</title>
        <authorList>
            <person name="Kim W."/>
        </authorList>
    </citation>
    <scope>NUCLEOTIDE SEQUENCE [LARGE SCALE GENOMIC DNA]</scope>
    <source>
        <strain evidence="4">SNU_AA5</strain>
        <tissue evidence="4">Soma without cirri and trophi</tissue>
    </source>
</reference>
<dbReference type="PANTHER" id="PTHR14454">
    <property type="entry name" value="GRB2-ASSOCIATED AND REGULATOR OF MAPK PROTEIN FAMILY MEMBER"/>
    <property type="match status" value="1"/>
</dbReference>
<dbReference type="AlphaFoldDB" id="A0A6A4VAC0"/>
<evidence type="ECO:0000313" key="5">
    <source>
        <dbReference type="Proteomes" id="UP000440578"/>
    </source>
</evidence>
<dbReference type="OrthoDB" id="6077228at2759"/>
<sequence length="695" mass="76193">MWPGRQGVAVIRSDGAVGAFVRRLSRRIKRAAMASDAATVLGQVTWSEETEPLRELLKRQPAPLLVKVAKGQYLSAAPGGALLLTSAGRRRRLLAQSVKFKDSRRLAPLGPKLLVPDSFEGLFEILSEEGRSVRAIESVAELVRRFPDSCIARDSCKAYVSKSDNVETITDRSRTIQSGETLVLVGEVVRPRGRGQSRFLRCFDASGENVYLPHEQRVRFSAVAKEENISGVHSVANLLNKRLPLNVRMISGRAPELTRLGSGVPPFAPELRLHTTFDEDMVVASALSRDGAPLPLPPTAPLRVHTATNTEQLLGLAEFGRLRERAEAAWAEVADRIQPFDLTLPPEPRPDSKGRAPRPRGYRRSMTSPMSRITSRHSGEPTDEYDEIDQIYDYVRGFAPLPRGLRQTVMGGGASERRSDPEPPAAADSPPEPPPIETIPSRRSGHPSPHSPPGVQRSSHPPSRPVSGEVRHPGVFVASLERVGARSAPRDRRVAEKRTRESSKPQKKSMAKDENKQSIKLFAKSGNAKPKPRFFRHKSASPLKNSGVYYPLTGSAQSTGPSPIFNIRYKSLNNLAMDVDTLNSSNSGGKTSGDSGDSAVIKAKLPEKKSKKLGRPKSMSNLLWDATNKLAPAVEMYVKPSVAGDQERTVKLEPGVYKRRNSTVMLNKFNSQKKVGTLYLSTHHSRVGRRAPGSL</sequence>
<proteinExistence type="predicted"/>
<keyword evidence="5" id="KW-1185">Reference proteome</keyword>
<evidence type="ECO:0000313" key="4">
    <source>
        <dbReference type="EMBL" id="KAF0290593.1"/>
    </source>
</evidence>
<evidence type="ECO:0000256" key="1">
    <source>
        <dbReference type="ARBA" id="ARBA00022553"/>
    </source>
</evidence>
<feature type="compositionally biased region" description="Low complexity" evidence="2">
    <location>
        <begin position="438"/>
        <end position="448"/>
    </location>
</feature>
<organism evidence="4 5">
    <name type="scientific">Amphibalanus amphitrite</name>
    <name type="common">Striped barnacle</name>
    <name type="synonym">Balanus amphitrite</name>
    <dbReference type="NCBI Taxonomy" id="1232801"/>
    <lineage>
        <taxon>Eukaryota</taxon>
        <taxon>Metazoa</taxon>
        <taxon>Ecdysozoa</taxon>
        <taxon>Arthropoda</taxon>
        <taxon>Crustacea</taxon>
        <taxon>Multicrustacea</taxon>
        <taxon>Cirripedia</taxon>
        <taxon>Thoracica</taxon>
        <taxon>Thoracicalcarea</taxon>
        <taxon>Balanomorpha</taxon>
        <taxon>Balanoidea</taxon>
        <taxon>Balanidae</taxon>
        <taxon>Amphibalaninae</taxon>
        <taxon>Amphibalanus</taxon>
    </lineage>
</organism>
<dbReference type="PANTHER" id="PTHR14454:SF11">
    <property type="entry name" value="SERRANO, ISOFORM F"/>
    <property type="match status" value="1"/>
</dbReference>
<feature type="region of interest" description="Disordered" evidence="2">
    <location>
        <begin position="341"/>
        <end position="385"/>
    </location>
</feature>
<evidence type="ECO:0000256" key="2">
    <source>
        <dbReference type="SAM" id="MobiDB-lite"/>
    </source>
</evidence>
<feature type="region of interest" description="Disordered" evidence="2">
    <location>
        <begin position="583"/>
        <end position="616"/>
    </location>
</feature>
<accession>A0A6A4VAC0</accession>
<evidence type="ECO:0000259" key="3">
    <source>
        <dbReference type="Pfam" id="PF12736"/>
    </source>
</evidence>